<name>A0A9P4LF47_9PLEO</name>
<keyword evidence="3" id="KW-1185">Reference proteome</keyword>
<dbReference type="InterPro" id="IPR010730">
    <property type="entry name" value="HET"/>
</dbReference>
<sequence>DTFQYERLDTTRQQIRLVRLHPADAQEHTHVFCDIHTFDLANAPPYIALSYTWGAPDPKLIIFVGDEPHEVRENLYDFLYTFRSEGSNSNYIYIDQLCIDQNSPDERNHQVRLMSKIYRGCICVLVWLDQSSAKAAKDFQDAPQLDSAEQILRNPYFTRLWIVQEVLLAPEAIVFCGGVWLSWDALGELIWKMPDWYLSIQRPHDTASMAWLFKSTRGTLWEQDYIPLDRCINLFSCMQCADLRDKVYGLLRLSVHQVLLDAITVLRSIHWRTS</sequence>
<dbReference type="PANTHER" id="PTHR24148">
    <property type="entry name" value="ANKYRIN REPEAT DOMAIN-CONTAINING PROTEIN 39 HOMOLOG-RELATED"/>
    <property type="match status" value="1"/>
</dbReference>
<gene>
    <name evidence="2" type="ORF">EK21DRAFT_25532</name>
</gene>
<dbReference type="PANTHER" id="PTHR24148:SF73">
    <property type="entry name" value="HET DOMAIN PROTEIN (AFU_ORTHOLOGUE AFUA_8G01020)"/>
    <property type="match status" value="1"/>
</dbReference>
<accession>A0A9P4LF47</accession>
<dbReference type="OrthoDB" id="194358at2759"/>
<reference evidence="2" key="1">
    <citation type="journal article" date="2020" name="Stud. Mycol.">
        <title>101 Dothideomycetes genomes: a test case for predicting lifestyles and emergence of pathogens.</title>
        <authorList>
            <person name="Haridas S."/>
            <person name="Albert R."/>
            <person name="Binder M."/>
            <person name="Bloem J."/>
            <person name="Labutti K."/>
            <person name="Salamov A."/>
            <person name="Andreopoulos B."/>
            <person name="Baker S."/>
            <person name="Barry K."/>
            <person name="Bills G."/>
            <person name="Bluhm B."/>
            <person name="Cannon C."/>
            <person name="Castanera R."/>
            <person name="Culley D."/>
            <person name="Daum C."/>
            <person name="Ezra D."/>
            <person name="Gonzalez J."/>
            <person name="Henrissat B."/>
            <person name="Kuo A."/>
            <person name="Liang C."/>
            <person name="Lipzen A."/>
            <person name="Lutzoni F."/>
            <person name="Magnuson J."/>
            <person name="Mondo S."/>
            <person name="Nolan M."/>
            <person name="Ohm R."/>
            <person name="Pangilinan J."/>
            <person name="Park H.-J."/>
            <person name="Ramirez L."/>
            <person name="Alfaro M."/>
            <person name="Sun H."/>
            <person name="Tritt A."/>
            <person name="Yoshinaga Y."/>
            <person name="Zwiers L.-H."/>
            <person name="Turgeon B."/>
            <person name="Goodwin S."/>
            <person name="Spatafora J."/>
            <person name="Crous P."/>
            <person name="Grigoriev I."/>
        </authorList>
    </citation>
    <scope>NUCLEOTIDE SEQUENCE</scope>
    <source>
        <strain evidence="2">CBS 110217</strain>
    </source>
</reference>
<organism evidence="2 3">
    <name type="scientific">Setomelanomma holmii</name>
    <dbReference type="NCBI Taxonomy" id="210430"/>
    <lineage>
        <taxon>Eukaryota</taxon>
        <taxon>Fungi</taxon>
        <taxon>Dikarya</taxon>
        <taxon>Ascomycota</taxon>
        <taxon>Pezizomycotina</taxon>
        <taxon>Dothideomycetes</taxon>
        <taxon>Pleosporomycetidae</taxon>
        <taxon>Pleosporales</taxon>
        <taxon>Pleosporineae</taxon>
        <taxon>Phaeosphaeriaceae</taxon>
        <taxon>Setomelanomma</taxon>
    </lineage>
</organism>
<dbReference type="Proteomes" id="UP000799777">
    <property type="component" value="Unassembled WGS sequence"/>
</dbReference>
<evidence type="ECO:0000313" key="3">
    <source>
        <dbReference type="Proteomes" id="UP000799777"/>
    </source>
</evidence>
<feature type="domain" description="Heterokaryon incompatibility" evidence="1">
    <location>
        <begin position="46"/>
        <end position="142"/>
    </location>
</feature>
<evidence type="ECO:0000259" key="1">
    <source>
        <dbReference type="Pfam" id="PF06985"/>
    </source>
</evidence>
<dbReference type="EMBL" id="ML978416">
    <property type="protein sequence ID" value="KAF2022875.1"/>
    <property type="molecule type" value="Genomic_DNA"/>
</dbReference>
<dbReference type="AlphaFoldDB" id="A0A9P4LF47"/>
<feature type="non-terminal residue" evidence="2">
    <location>
        <position position="1"/>
    </location>
</feature>
<comment type="caution">
    <text evidence="2">The sequence shown here is derived from an EMBL/GenBank/DDBJ whole genome shotgun (WGS) entry which is preliminary data.</text>
</comment>
<evidence type="ECO:0000313" key="2">
    <source>
        <dbReference type="EMBL" id="KAF2022875.1"/>
    </source>
</evidence>
<dbReference type="Pfam" id="PF06985">
    <property type="entry name" value="HET"/>
    <property type="match status" value="1"/>
</dbReference>
<dbReference type="InterPro" id="IPR052895">
    <property type="entry name" value="HetReg/Transcr_Mod"/>
</dbReference>
<protein>
    <submittedName>
        <fullName evidence="2">HET-domain-containing protein</fullName>
    </submittedName>
</protein>
<feature type="non-terminal residue" evidence="2">
    <location>
        <position position="274"/>
    </location>
</feature>
<proteinExistence type="predicted"/>